<dbReference type="InterPro" id="IPR023214">
    <property type="entry name" value="HAD_sf"/>
</dbReference>
<dbReference type="SFLD" id="SFLDG01129">
    <property type="entry name" value="C1.5:_HAD__Beta-PGM__Phosphata"/>
    <property type="match status" value="1"/>
</dbReference>
<dbReference type="Gene3D" id="3.40.50.1000">
    <property type="entry name" value="HAD superfamily/HAD-like"/>
    <property type="match status" value="1"/>
</dbReference>
<name>A0AAN6EQD7_EXODE</name>
<dbReference type="AlphaFoldDB" id="A0AAN6EQD7"/>
<comment type="caution">
    <text evidence="2">The sequence shown here is derived from an EMBL/GenBank/DDBJ whole genome shotgun (WGS) entry which is preliminary data.</text>
</comment>
<dbReference type="EMBL" id="JAJGCB010000014">
    <property type="protein sequence ID" value="KAJ8989393.1"/>
    <property type="molecule type" value="Genomic_DNA"/>
</dbReference>
<organism evidence="2 3">
    <name type="scientific">Exophiala dermatitidis</name>
    <name type="common">Black yeast-like fungus</name>
    <name type="synonym">Wangiella dermatitidis</name>
    <dbReference type="NCBI Taxonomy" id="5970"/>
    <lineage>
        <taxon>Eukaryota</taxon>
        <taxon>Fungi</taxon>
        <taxon>Dikarya</taxon>
        <taxon>Ascomycota</taxon>
        <taxon>Pezizomycotina</taxon>
        <taxon>Eurotiomycetes</taxon>
        <taxon>Chaetothyriomycetidae</taxon>
        <taxon>Chaetothyriales</taxon>
        <taxon>Herpotrichiellaceae</taxon>
        <taxon>Exophiala</taxon>
    </lineage>
</organism>
<reference evidence="2" key="1">
    <citation type="submission" date="2023-01" db="EMBL/GenBank/DDBJ databases">
        <title>Exophiala dermititidis isolated from Cystic Fibrosis Patient.</title>
        <authorList>
            <person name="Kurbessoian T."/>
            <person name="Crocker A."/>
            <person name="Murante D."/>
            <person name="Hogan D.A."/>
            <person name="Stajich J.E."/>
        </authorList>
    </citation>
    <scope>NUCLEOTIDE SEQUENCE</scope>
    <source>
        <strain evidence="2">Ex8</strain>
    </source>
</reference>
<evidence type="ECO:0000313" key="3">
    <source>
        <dbReference type="Proteomes" id="UP001161757"/>
    </source>
</evidence>
<feature type="compositionally biased region" description="Pro residues" evidence="1">
    <location>
        <begin position="196"/>
        <end position="205"/>
    </location>
</feature>
<gene>
    <name evidence="2" type="ORF">HRR80_006630</name>
</gene>
<evidence type="ECO:0000256" key="1">
    <source>
        <dbReference type="SAM" id="MobiDB-lite"/>
    </source>
</evidence>
<dbReference type="Pfam" id="PF00702">
    <property type="entry name" value="Hydrolase"/>
    <property type="match status" value="1"/>
</dbReference>
<feature type="region of interest" description="Disordered" evidence="1">
    <location>
        <begin position="99"/>
        <end position="132"/>
    </location>
</feature>
<proteinExistence type="predicted"/>
<protein>
    <recommendedName>
        <fullName evidence="4">Phosphoglycolate phosphatase</fullName>
    </recommendedName>
</protein>
<dbReference type="PANTHER" id="PTHR43885">
    <property type="entry name" value="HALOACID DEHALOGENASE-LIKE HYDROLASE"/>
    <property type="match status" value="1"/>
</dbReference>
<feature type="compositionally biased region" description="Polar residues" evidence="1">
    <location>
        <begin position="178"/>
        <end position="187"/>
    </location>
</feature>
<dbReference type="SFLD" id="SFLDS00003">
    <property type="entry name" value="Haloacid_Dehalogenase"/>
    <property type="match status" value="1"/>
</dbReference>
<dbReference type="SUPFAM" id="SSF56784">
    <property type="entry name" value="HAD-like"/>
    <property type="match status" value="1"/>
</dbReference>
<accession>A0AAN6EQD7</accession>
<feature type="region of interest" description="Disordered" evidence="1">
    <location>
        <begin position="178"/>
        <end position="228"/>
    </location>
</feature>
<sequence length="411" mass="45173">MQYSSSAPLLFRGPSSTTTATKLSSKLFILYTRTPSLALVPTRRAGTIVSRAKDPEGTLSTRRETQRLFSSRRYTHLPPLQPPSAVHRTQTRTITTSTTMSAGIPSTPPVHDAKRKPRRFAPLDPNAKHGQDLPKLKGIVFDVDGTLCLPQNYMFKEMRAALGIPRSVDILDHIRSLSNEPDTSEQSTDGKGEKPPSSPANPSEPPSEEILAHSTDEPDPPPISPQARAVAKIRDIERHAMTSQRPQPGLKELMAYLSRRGIRKALCTRNFPTPVHHLLDTHLPGEHFDPIITRETEGIKPKPSPEGIWQIAQAWGLDRDVDASPEDLAATVTEDGELDPLELARHVLGSGLIMVGDSIDDMAAGRRAGAATVLLVNDENEHLANHEYSGLCIRRLDELIDILEKGFAETK</sequence>
<dbReference type="InterPro" id="IPR036412">
    <property type="entry name" value="HAD-like_sf"/>
</dbReference>
<evidence type="ECO:0000313" key="2">
    <source>
        <dbReference type="EMBL" id="KAJ8989393.1"/>
    </source>
</evidence>
<evidence type="ECO:0008006" key="4">
    <source>
        <dbReference type="Google" id="ProtNLM"/>
    </source>
</evidence>
<dbReference type="PANTHER" id="PTHR43885:SF1">
    <property type="entry name" value="SUPERFAMILY HYDROLASE, PUTATIVE (AFU_ORTHOLOGUE AFUA_4G13290)-RELATED"/>
    <property type="match status" value="1"/>
</dbReference>
<dbReference type="Proteomes" id="UP001161757">
    <property type="component" value="Unassembled WGS sequence"/>
</dbReference>